<dbReference type="InterPro" id="IPR011990">
    <property type="entry name" value="TPR-like_helical_dom_sf"/>
</dbReference>
<organism evidence="1 2">
    <name type="scientific">Dictyostelium discoideum</name>
    <name type="common">Social amoeba</name>
    <dbReference type="NCBI Taxonomy" id="44689"/>
    <lineage>
        <taxon>Eukaryota</taxon>
        <taxon>Amoebozoa</taxon>
        <taxon>Evosea</taxon>
        <taxon>Eumycetozoa</taxon>
        <taxon>Dictyostelia</taxon>
        <taxon>Dictyosteliales</taxon>
        <taxon>Dictyosteliaceae</taxon>
        <taxon>Dictyostelium</taxon>
    </lineage>
</organism>
<reference evidence="1 2" key="1">
    <citation type="journal article" date="2005" name="Nature">
        <title>The genome of the social amoeba Dictyostelium discoideum.</title>
        <authorList>
            <consortium name="The Dictyostelium discoideum Sequencing Consortium"/>
            <person name="Eichinger L."/>
            <person name="Pachebat J.A."/>
            <person name="Glockner G."/>
            <person name="Rajandream M.A."/>
            <person name="Sucgang R."/>
            <person name="Berriman M."/>
            <person name="Song J."/>
            <person name="Olsen R."/>
            <person name="Szafranski K."/>
            <person name="Xu Q."/>
            <person name="Tunggal B."/>
            <person name="Kummerfeld S."/>
            <person name="Madera M."/>
            <person name="Konfortov B.A."/>
            <person name="Rivero F."/>
            <person name="Bankier A.T."/>
            <person name="Lehmann R."/>
            <person name="Hamlin N."/>
            <person name="Davies R."/>
            <person name="Gaudet P."/>
            <person name="Fey P."/>
            <person name="Pilcher K."/>
            <person name="Chen G."/>
            <person name="Saunders D."/>
            <person name="Sodergren E."/>
            <person name="Davis P."/>
            <person name="Kerhornou A."/>
            <person name="Nie X."/>
            <person name="Hall N."/>
            <person name="Anjard C."/>
            <person name="Hemphill L."/>
            <person name="Bason N."/>
            <person name="Farbrother P."/>
            <person name="Desany B."/>
            <person name="Just E."/>
            <person name="Morio T."/>
            <person name="Rost R."/>
            <person name="Churcher C."/>
            <person name="Cooper J."/>
            <person name="Haydock S."/>
            <person name="van Driessche N."/>
            <person name="Cronin A."/>
            <person name="Goodhead I."/>
            <person name="Muzny D."/>
            <person name="Mourier T."/>
            <person name="Pain A."/>
            <person name="Lu M."/>
            <person name="Harper D."/>
            <person name="Lindsay R."/>
            <person name="Hauser H."/>
            <person name="James K."/>
            <person name="Quiles M."/>
            <person name="Madan Babu M."/>
            <person name="Saito T."/>
            <person name="Buchrieser C."/>
            <person name="Wardroper A."/>
            <person name="Felder M."/>
            <person name="Thangavelu M."/>
            <person name="Johnson D."/>
            <person name="Knights A."/>
            <person name="Loulseged H."/>
            <person name="Mungall K."/>
            <person name="Oliver K."/>
            <person name="Price C."/>
            <person name="Quail M.A."/>
            <person name="Urushihara H."/>
            <person name="Hernandez J."/>
            <person name="Rabbinowitsch E."/>
            <person name="Steffen D."/>
            <person name="Sanders M."/>
            <person name="Ma J."/>
            <person name="Kohara Y."/>
            <person name="Sharp S."/>
            <person name="Simmonds M."/>
            <person name="Spiegler S."/>
            <person name="Tivey A."/>
            <person name="Sugano S."/>
            <person name="White B."/>
            <person name="Walker D."/>
            <person name="Woodward J."/>
            <person name="Winckler T."/>
            <person name="Tanaka Y."/>
            <person name="Shaulsky G."/>
            <person name="Schleicher M."/>
            <person name="Weinstock G."/>
            <person name="Rosenthal A."/>
            <person name="Cox E.C."/>
            <person name="Chisholm R.L."/>
            <person name="Gibbs R."/>
            <person name="Loomis W.F."/>
            <person name="Platzer M."/>
            <person name="Kay R.R."/>
            <person name="Williams J."/>
            <person name="Dear P.H."/>
            <person name="Noegel A.A."/>
            <person name="Barrell B."/>
            <person name="Kuspa A."/>
        </authorList>
    </citation>
    <scope>NUCLEOTIDE SEQUENCE [LARGE SCALE GENOMIC DNA]</scope>
    <source>
        <strain evidence="1 2">AX4</strain>
    </source>
</reference>
<dbReference type="EMBL" id="AAFI02000035">
    <property type="protein sequence ID" value="EAL67465.1"/>
    <property type="molecule type" value="Genomic_DNA"/>
</dbReference>
<dbReference type="SUPFAM" id="SSF81901">
    <property type="entry name" value="HCP-like"/>
    <property type="match status" value="1"/>
</dbReference>
<dbReference type="OMA" id="YFFGIRD"/>
<dbReference type="Gene3D" id="1.25.40.10">
    <property type="entry name" value="Tetratricopeptide repeat domain"/>
    <property type="match status" value="1"/>
</dbReference>
<keyword evidence="2" id="KW-1185">Reference proteome</keyword>
<dbReference type="STRING" id="44689.Q54W01"/>
<dbReference type="GeneID" id="8622334"/>
<dbReference type="eggNOG" id="ENOG502RSSJ">
    <property type="taxonomic scope" value="Eukaryota"/>
</dbReference>
<dbReference type="RefSeq" id="XP_641449.1">
    <property type="nucleotide sequence ID" value="XM_636357.1"/>
</dbReference>
<protein>
    <submittedName>
        <fullName evidence="1">Uncharacterized protein</fullName>
    </submittedName>
</protein>
<dbReference type="AlphaFoldDB" id="Q54W01"/>
<dbReference type="PaxDb" id="44689-DDB0205914"/>
<dbReference type="VEuPathDB" id="AmoebaDB:DDB_G0279987"/>
<dbReference type="InParanoid" id="Q54W01"/>
<proteinExistence type="predicted"/>
<accession>Q54W01</accession>
<comment type="caution">
    <text evidence="1">The sequence shown here is derived from an EMBL/GenBank/DDBJ whole genome shotgun (WGS) entry which is preliminary data.</text>
</comment>
<dbReference type="PhylomeDB" id="Q54W01"/>
<gene>
    <name evidence="1" type="ORF">DDB_G0279987</name>
</gene>
<dbReference type="HOGENOM" id="CLU_1236967_0_0_1"/>
<evidence type="ECO:0000313" key="1">
    <source>
        <dbReference type="EMBL" id="EAL67465.1"/>
    </source>
</evidence>
<dbReference type="SMR" id="Q54W01"/>
<dbReference type="Proteomes" id="UP000002195">
    <property type="component" value="Unassembled WGS sequence"/>
</dbReference>
<dbReference type="KEGG" id="ddi:DDB_G0279987"/>
<dbReference type="dictyBase" id="DDB_G0279987"/>
<sequence>MEVLNNWLSNKCSLKDINKYFFGIRDKNNNLNYKLMEREYEYLSFKYNGIIPKEILEKCSDRIGIPMDYLLNRGLCETAFFHLKLKNDKKMAKRYFRVAIKFNSAEASFGMSLLYCEENNIEKAIKYGEKSALEPPMIKLINQDKLYPNYRVHEAQYQTGHLYAKFKKDFTKCFCFYLLSAESGNIRGNYLISCMYKKGVGCEKNEEFSKKYLLKATSLVKCKC</sequence>
<evidence type="ECO:0000313" key="2">
    <source>
        <dbReference type="Proteomes" id="UP000002195"/>
    </source>
</evidence>
<name>Q54W01_DICDI</name>
<dbReference type="FunCoup" id="Q54W01">
    <property type="interactions" value="435"/>
</dbReference>